<dbReference type="Proteomes" id="UP000829107">
    <property type="component" value="Segment"/>
</dbReference>
<name>A0AAE9FQ26_9CAUD</name>
<keyword evidence="2" id="KW-1185">Reference proteome</keyword>
<reference evidence="1" key="1">
    <citation type="submission" date="2021-12" db="EMBL/GenBank/DDBJ databases">
        <title>Genomes of temperate Yersinia enterocolitica phages.</title>
        <authorList>
            <person name="Hammerl J.A."/>
            <person name="Hertwig S."/>
        </authorList>
    </citation>
    <scope>NUCLEOTIDE SEQUENCE</scope>
</reference>
<dbReference type="EMBL" id="OM046624">
    <property type="protein sequence ID" value="UNA05768.1"/>
    <property type="molecule type" value="Genomic_DNA"/>
</dbReference>
<evidence type="ECO:0000313" key="2">
    <source>
        <dbReference type="Proteomes" id="UP000829107"/>
    </source>
</evidence>
<gene>
    <name evidence="1" type="ORF">vBYenM4218_054</name>
</gene>
<accession>A0AAE9FQ26</accession>
<proteinExistence type="predicted"/>
<organism evidence="1 2">
    <name type="scientific">Yersinia phage vB_YenM_42.18</name>
    <dbReference type="NCBI Taxonomy" id="2918926"/>
    <lineage>
        <taxon>Viruses</taxon>
        <taxon>Duplodnaviria</taxon>
        <taxon>Heunggongvirae</taxon>
        <taxon>Uroviricota</taxon>
        <taxon>Caudoviricetes</taxon>
        <taxon>Peduoviridae</taxon>
        <taxon>Firavirus</taxon>
        <taxon>Firavirus YenM4218</taxon>
    </lineage>
</organism>
<protein>
    <submittedName>
        <fullName evidence="1">Uncharacterized protein</fullName>
    </submittedName>
</protein>
<evidence type="ECO:0000313" key="1">
    <source>
        <dbReference type="EMBL" id="UNA05768.1"/>
    </source>
</evidence>
<sequence>MGIGMKKRILVALLIAGFSSSAIAAKLNGKYPVCESADAFERLSAIALHQDEAAFTEIMQTECFMPKADLPVDKVVTMGITTGVAQVKVYHDGQLFDLWTNSESLKAD</sequence>